<feature type="non-terminal residue" evidence="1">
    <location>
        <position position="93"/>
    </location>
</feature>
<name>A0A4C1WLQ1_EUMVA</name>
<dbReference type="OrthoDB" id="418748at2759"/>
<accession>A0A4C1WLQ1</accession>
<dbReference type="Proteomes" id="UP000299102">
    <property type="component" value="Unassembled WGS sequence"/>
</dbReference>
<evidence type="ECO:0000313" key="2">
    <source>
        <dbReference type="Proteomes" id="UP000299102"/>
    </source>
</evidence>
<keyword evidence="2" id="KW-1185">Reference proteome</keyword>
<dbReference type="AlphaFoldDB" id="A0A4C1WLQ1"/>
<reference evidence="1 2" key="1">
    <citation type="journal article" date="2019" name="Commun. Biol.">
        <title>The bagworm genome reveals a unique fibroin gene that provides high tensile strength.</title>
        <authorList>
            <person name="Kono N."/>
            <person name="Nakamura H."/>
            <person name="Ohtoshi R."/>
            <person name="Tomita M."/>
            <person name="Numata K."/>
            <person name="Arakawa K."/>
        </authorList>
    </citation>
    <scope>NUCLEOTIDE SEQUENCE [LARGE SCALE GENOMIC DNA]</scope>
</reference>
<dbReference type="EMBL" id="BGZK01000601">
    <property type="protein sequence ID" value="GBP52348.1"/>
    <property type="molecule type" value="Genomic_DNA"/>
</dbReference>
<evidence type="ECO:0000313" key="1">
    <source>
        <dbReference type="EMBL" id="GBP52348.1"/>
    </source>
</evidence>
<gene>
    <name evidence="1" type="ORF">EVAR_37734_1</name>
</gene>
<protein>
    <submittedName>
        <fullName evidence="1">Uncharacterized protein</fullName>
    </submittedName>
</protein>
<organism evidence="1 2">
    <name type="scientific">Eumeta variegata</name>
    <name type="common">Bagworm moth</name>
    <name type="synonym">Eumeta japonica</name>
    <dbReference type="NCBI Taxonomy" id="151549"/>
    <lineage>
        <taxon>Eukaryota</taxon>
        <taxon>Metazoa</taxon>
        <taxon>Ecdysozoa</taxon>
        <taxon>Arthropoda</taxon>
        <taxon>Hexapoda</taxon>
        <taxon>Insecta</taxon>
        <taxon>Pterygota</taxon>
        <taxon>Neoptera</taxon>
        <taxon>Endopterygota</taxon>
        <taxon>Lepidoptera</taxon>
        <taxon>Glossata</taxon>
        <taxon>Ditrysia</taxon>
        <taxon>Tineoidea</taxon>
        <taxon>Psychidae</taxon>
        <taxon>Oiketicinae</taxon>
        <taxon>Eumeta</taxon>
    </lineage>
</organism>
<comment type="caution">
    <text evidence="1">The sequence shown here is derived from an EMBL/GenBank/DDBJ whole genome shotgun (WGS) entry which is preliminary data.</text>
</comment>
<sequence length="93" mass="10459">MSKPLDEREKFWADVRDILVKCDRNERMVIVGGFNSWVGVQRDEYEKVLGVKRVATSSNDAECSKAVRAQNTAITYPDDDATTSSSTVSKTKR</sequence>
<proteinExistence type="predicted"/>